<organism evidence="2 3">
    <name type="scientific">Schleiferilactobacillus harbinensis DSM 16991</name>
    <dbReference type="NCBI Taxonomy" id="1122147"/>
    <lineage>
        <taxon>Bacteria</taxon>
        <taxon>Bacillati</taxon>
        <taxon>Bacillota</taxon>
        <taxon>Bacilli</taxon>
        <taxon>Lactobacillales</taxon>
        <taxon>Lactobacillaceae</taxon>
        <taxon>Schleiferilactobacillus</taxon>
    </lineage>
</organism>
<dbReference type="EMBL" id="AZFW01000020">
    <property type="protein sequence ID" value="KRM29003.1"/>
    <property type="molecule type" value="Genomic_DNA"/>
</dbReference>
<dbReference type="eggNOG" id="ENOG5032NGR">
    <property type="taxonomic scope" value="Bacteria"/>
</dbReference>
<accession>A0A0R1XMG0</accession>
<dbReference type="GeneID" id="78511402"/>
<keyword evidence="1" id="KW-0472">Membrane</keyword>
<dbReference type="Proteomes" id="UP000050949">
    <property type="component" value="Unassembled WGS sequence"/>
</dbReference>
<gene>
    <name evidence="2" type="ORF">FC91_GL001167</name>
</gene>
<evidence type="ECO:0000313" key="3">
    <source>
        <dbReference type="Proteomes" id="UP000050949"/>
    </source>
</evidence>
<name>A0A0R1XMG0_9LACO</name>
<dbReference type="PATRIC" id="fig|1122147.4.peg.1208"/>
<protein>
    <submittedName>
        <fullName evidence="2">Uncharacterized protein</fullName>
    </submittedName>
</protein>
<feature type="transmembrane region" description="Helical" evidence="1">
    <location>
        <begin position="27"/>
        <end position="47"/>
    </location>
</feature>
<dbReference type="AlphaFoldDB" id="A0A0R1XMG0"/>
<evidence type="ECO:0000256" key="1">
    <source>
        <dbReference type="SAM" id="Phobius"/>
    </source>
</evidence>
<reference evidence="2 3" key="1">
    <citation type="journal article" date="2015" name="Genome Announc.">
        <title>Expanding the biotechnology potential of lactobacilli through comparative genomics of 213 strains and associated genera.</title>
        <authorList>
            <person name="Sun Z."/>
            <person name="Harris H.M."/>
            <person name="McCann A."/>
            <person name="Guo C."/>
            <person name="Argimon S."/>
            <person name="Zhang W."/>
            <person name="Yang X."/>
            <person name="Jeffery I.B."/>
            <person name="Cooney J.C."/>
            <person name="Kagawa T.F."/>
            <person name="Liu W."/>
            <person name="Song Y."/>
            <person name="Salvetti E."/>
            <person name="Wrobel A."/>
            <person name="Rasinkangas P."/>
            <person name="Parkhill J."/>
            <person name="Rea M.C."/>
            <person name="O'Sullivan O."/>
            <person name="Ritari J."/>
            <person name="Douillard F.P."/>
            <person name="Paul Ross R."/>
            <person name="Yang R."/>
            <person name="Briner A.E."/>
            <person name="Felis G.E."/>
            <person name="de Vos W.M."/>
            <person name="Barrangou R."/>
            <person name="Klaenhammer T.R."/>
            <person name="Caufield P.W."/>
            <person name="Cui Y."/>
            <person name="Zhang H."/>
            <person name="O'Toole P.W."/>
        </authorList>
    </citation>
    <scope>NUCLEOTIDE SEQUENCE [LARGE SCALE GENOMIC DNA]</scope>
    <source>
        <strain evidence="2 3">DSM 16991</strain>
    </source>
</reference>
<sequence>MNKKSLFLGGITLIGLIIGIITRHYALWTLGALALGYVFTFWLPRLWTAWQHRRQ</sequence>
<dbReference type="RefSeq" id="WP_155827891.1">
    <property type="nucleotide sequence ID" value="NZ_AUEH01000007.1"/>
</dbReference>
<keyword evidence="1" id="KW-1133">Transmembrane helix</keyword>
<evidence type="ECO:0000313" key="2">
    <source>
        <dbReference type="EMBL" id="KRM29003.1"/>
    </source>
</evidence>
<comment type="caution">
    <text evidence="2">The sequence shown here is derived from an EMBL/GenBank/DDBJ whole genome shotgun (WGS) entry which is preliminary data.</text>
</comment>
<feature type="transmembrane region" description="Helical" evidence="1">
    <location>
        <begin position="5"/>
        <end position="21"/>
    </location>
</feature>
<keyword evidence="1" id="KW-0812">Transmembrane</keyword>
<proteinExistence type="predicted"/>
<dbReference type="OrthoDB" id="2328400at2"/>